<dbReference type="RefSeq" id="XP_001584244.1">
    <property type="nucleotide sequence ID" value="XM_001584194.1"/>
</dbReference>
<reference evidence="1" key="1">
    <citation type="submission" date="2006-10" db="EMBL/GenBank/DDBJ databases">
        <authorList>
            <person name="Amadeo P."/>
            <person name="Zhao Q."/>
            <person name="Wortman J."/>
            <person name="Fraser-Liggett C."/>
            <person name="Carlton J."/>
        </authorList>
    </citation>
    <scope>NUCLEOTIDE SEQUENCE</scope>
    <source>
        <strain evidence="1">G3</strain>
    </source>
</reference>
<dbReference type="KEGG" id="tva:5468820"/>
<gene>
    <name evidence="1" type="ORF">TVAG_185650</name>
</gene>
<evidence type="ECO:0000313" key="1">
    <source>
        <dbReference type="EMBL" id="EAY23258.1"/>
    </source>
</evidence>
<dbReference type="VEuPathDB" id="TrichDB:TVAG_185650"/>
<protein>
    <submittedName>
        <fullName evidence="1">Uncharacterized protein</fullName>
    </submittedName>
</protein>
<organism evidence="1 2">
    <name type="scientific">Trichomonas vaginalis (strain ATCC PRA-98 / G3)</name>
    <dbReference type="NCBI Taxonomy" id="412133"/>
    <lineage>
        <taxon>Eukaryota</taxon>
        <taxon>Metamonada</taxon>
        <taxon>Parabasalia</taxon>
        <taxon>Trichomonadida</taxon>
        <taxon>Trichomonadidae</taxon>
        <taxon>Trichomonas</taxon>
    </lineage>
</organism>
<sequence length="242" mass="27495">MFAATQQNNYLCYGKVAVANQKLNWDDYWIKINGFWIEISKKVGQPDYFLIPLDLTKCEGAYNETGFQNSIYLETTNLTNSFKVYIATTNRLDILQLFQTIKTGQKIIASALQKRQIERMVRHDVETVSGFFGLGKEKLQFSMGPQGLDLSGGKSAPQHYDWDKVVAVYAKQNDQNCHTRLIVAVEENDQTSTKEYNCQEHSSVMNSIACYLMNIAIKRQMEEKVRAETQAANNAQPPASPK</sequence>
<reference evidence="1" key="2">
    <citation type="journal article" date="2007" name="Science">
        <title>Draft genome sequence of the sexually transmitted pathogen Trichomonas vaginalis.</title>
        <authorList>
            <person name="Carlton J.M."/>
            <person name="Hirt R.P."/>
            <person name="Silva J.C."/>
            <person name="Delcher A.L."/>
            <person name="Schatz M."/>
            <person name="Zhao Q."/>
            <person name="Wortman J.R."/>
            <person name="Bidwell S.L."/>
            <person name="Alsmark U.C.M."/>
            <person name="Besteiro S."/>
            <person name="Sicheritz-Ponten T."/>
            <person name="Noel C.J."/>
            <person name="Dacks J.B."/>
            <person name="Foster P.G."/>
            <person name="Simillion C."/>
            <person name="Van de Peer Y."/>
            <person name="Miranda-Saavedra D."/>
            <person name="Barton G.J."/>
            <person name="Westrop G.D."/>
            <person name="Mueller S."/>
            <person name="Dessi D."/>
            <person name="Fiori P.L."/>
            <person name="Ren Q."/>
            <person name="Paulsen I."/>
            <person name="Zhang H."/>
            <person name="Bastida-Corcuera F.D."/>
            <person name="Simoes-Barbosa A."/>
            <person name="Brown M.T."/>
            <person name="Hayes R.D."/>
            <person name="Mukherjee M."/>
            <person name="Okumura C.Y."/>
            <person name="Schneider R."/>
            <person name="Smith A.J."/>
            <person name="Vanacova S."/>
            <person name="Villalvazo M."/>
            <person name="Haas B.J."/>
            <person name="Pertea M."/>
            <person name="Feldblyum T.V."/>
            <person name="Utterback T.R."/>
            <person name="Shu C.L."/>
            <person name="Osoegawa K."/>
            <person name="de Jong P.J."/>
            <person name="Hrdy I."/>
            <person name="Horvathova L."/>
            <person name="Zubacova Z."/>
            <person name="Dolezal P."/>
            <person name="Malik S.B."/>
            <person name="Logsdon J.M. Jr."/>
            <person name="Henze K."/>
            <person name="Gupta A."/>
            <person name="Wang C.C."/>
            <person name="Dunne R.L."/>
            <person name="Upcroft J.A."/>
            <person name="Upcroft P."/>
            <person name="White O."/>
            <person name="Salzberg S.L."/>
            <person name="Tang P."/>
            <person name="Chiu C.-H."/>
            <person name="Lee Y.-S."/>
            <person name="Embley T.M."/>
            <person name="Coombs G.H."/>
            <person name="Mottram J.C."/>
            <person name="Tachezy J."/>
            <person name="Fraser-Liggett C.M."/>
            <person name="Johnson P.J."/>
        </authorList>
    </citation>
    <scope>NUCLEOTIDE SEQUENCE [LARGE SCALE GENOMIC DNA]</scope>
    <source>
        <strain evidence="1">G3</strain>
    </source>
</reference>
<dbReference type="VEuPathDB" id="TrichDB:TVAGG3_0392620"/>
<dbReference type="OrthoDB" id="10263621at2759"/>
<dbReference type="InParanoid" id="A2D8K9"/>
<accession>A2D8K9</accession>
<name>A2D8K9_TRIV3</name>
<proteinExistence type="predicted"/>
<keyword evidence="2" id="KW-1185">Reference proteome</keyword>
<dbReference type="AlphaFoldDB" id="A2D8K9"/>
<dbReference type="EMBL" id="DS113179">
    <property type="protein sequence ID" value="EAY23258.1"/>
    <property type="molecule type" value="Genomic_DNA"/>
</dbReference>
<evidence type="ECO:0000313" key="2">
    <source>
        <dbReference type="Proteomes" id="UP000001542"/>
    </source>
</evidence>
<dbReference type="Proteomes" id="UP000001542">
    <property type="component" value="Unassembled WGS sequence"/>
</dbReference>